<evidence type="ECO:0000313" key="3">
    <source>
        <dbReference type="Proteomes" id="UP001597075"/>
    </source>
</evidence>
<evidence type="ECO:0000313" key="2">
    <source>
        <dbReference type="EMBL" id="MFD1634720.1"/>
    </source>
</evidence>
<keyword evidence="3" id="KW-1185">Reference proteome</keyword>
<dbReference type="PROSITE" id="PS51819">
    <property type="entry name" value="VOC"/>
    <property type="match status" value="1"/>
</dbReference>
<dbReference type="InterPro" id="IPR004360">
    <property type="entry name" value="Glyas_Fos-R_dOase_dom"/>
</dbReference>
<dbReference type="EMBL" id="JBHUDL010000010">
    <property type="protein sequence ID" value="MFD1634720.1"/>
    <property type="molecule type" value="Genomic_DNA"/>
</dbReference>
<evidence type="ECO:0000259" key="1">
    <source>
        <dbReference type="PROSITE" id="PS51819"/>
    </source>
</evidence>
<dbReference type="InterPro" id="IPR050383">
    <property type="entry name" value="GlyoxalaseI/FosfomycinResist"/>
</dbReference>
<accession>A0ABD6D2D5</accession>
<dbReference type="PANTHER" id="PTHR21366:SF14">
    <property type="entry name" value="GLYOXALASE DOMAIN-CONTAINING PROTEIN 5"/>
    <property type="match status" value="1"/>
</dbReference>
<dbReference type="SUPFAM" id="SSF54593">
    <property type="entry name" value="Glyoxalase/Bleomycin resistance protein/Dihydroxybiphenyl dioxygenase"/>
    <property type="match status" value="1"/>
</dbReference>
<dbReference type="InterPro" id="IPR037523">
    <property type="entry name" value="VOC_core"/>
</dbReference>
<gene>
    <name evidence="2" type="ORF">ACFSBJ_13395</name>
</gene>
<name>A0ABD6D2D5_9EURY</name>
<dbReference type="Gene3D" id="3.10.180.10">
    <property type="entry name" value="2,3-Dihydroxybiphenyl 1,2-Dioxygenase, domain 1"/>
    <property type="match status" value="1"/>
</dbReference>
<comment type="caution">
    <text evidence="2">The sequence shown here is derived from an EMBL/GenBank/DDBJ whole genome shotgun (WGS) entry which is preliminary data.</text>
</comment>
<organism evidence="2 3">
    <name type="scientific">Haloplanus ruber</name>
    <dbReference type="NCBI Taxonomy" id="869892"/>
    <lineage>
        <taxon>Archaea</taxon>
        <taxon>Methanobacteriati</taxon>
        <taxon>Methanobacteriota</taxon>
        <taxon>Stenosarchaea group</taxon>
        <taxon>Halobacteria</taxon>
        <taxon>Halobacteriales</taxon>
        <taxon>Haloferacaceae</taxon>
        <taxon>Haloplanus</taxon>
    </lineage>
</organism>
<sequence>MAPQSDDQPTLTGIDHFVLTVEDVEATCEFYAALGAEVKTFGDGRKAVHFGAQKINLHPVDNDVDHVAASPTPGAGDFCLLTETPVPTVIERLRDRGIDIVAGPVERTGAVGTLTSVYVRDPDDNLVEFARYGDDDAPAEG</sequence>
<feature type="domain" description="VOC" evidence="1">
    <location>
        <begin position="13"/>
        <end position="132"/>
    </location>
</feature>
<dbReference type="AlphaFoldDB" id="A0ABD6D2D5"/>
<dbReference type="CDD" id="cd07253">
    <property type="entry name" value="GLOD5"/>
    <property type="match status" value="1"/>
</dbReference>
<dbReference type="RefSeq" id="WP_256404961.1">
    <property type="nucleotide sequence ID" value="NZ_CP187151.1"/>
</dbReference>
<protein>
    <submittedName>
        <fullName evidence="2">VOC family protein</fullName>
    </submittedName>
</protein>
<dbReference type="PANTHER" id="PTHR21366">
    <property type="entry name" value="GLYOXALASE FAMILY PROTEIN"/>
    <property type="match status" value="1"/>
</dbReference>
<dbReference type="Pfam" id="PF00903">
    <property type="entry name" value="Glyoxalase"/>
    <property type="match status" value="1"/>
</dbReference>
<dbReference type="InterPro" id="IPR029068">
    <property type="entry name" value="Glyas_Bleomycin-R_OHBP_Dase"/>
</dbReference>
<reference evidence="2 3" key="1">
    <citation type="journal article" date="2019" name="Int. J. Syst. Evol. Microbiol.">
        <title>The Global Catalogue of Microorganisms (GCM) 10K type strain sequencing project: providing services to taxonomists for standard genome sequencing and annotation.</title>
        <authorList>
            <consortium name="The Broad Institute Genomics Platform"/>
            <consortium name="The Broad Institute Genome Sequencing Center for Infectious Disease"/>
            <person name="Wu L."/>
            <person name="Ma J."/>
        </authorList>
    </citation>
    <scope>NUCLEOTIDE SEQUENCE [LARGE SCALE GENOMIC DNA]</scope>
    <source>
        <strain evidence="2 3">CGMCC 1.10594</strain>
    </source>
</reference>
<dbReference type="Proteomes" id="UP001597075">
    <property type="component" value="Unassembled WGS sequence"/>
</dbReference>
<proteinExistence type="predicted"/>